<protein>
    <submittedName>
        <fullName evidence="3">A-kinase anchor protein 7</fullName>
    </submittedName>
</protein>
<dbReference type="SUPFAM" id="SSF55144">
    <property type="entry name" value="LigT-like"/>
    <property type="match status" value="1"/>
</dbReference>
<dbReference type="GO" id="GO:0016301">
    <property type="term" value="F:kinase activity"/>
    <property type="evidence" value="ECO:0007669"/>
    <property type="project" value="UniProtKB-KW"/>
</dbReference>
<evidence type="ECO:0000313" key="3">
    <source>
        <dbReference type="EMBL" id="VDI32136.1"/>
    </source>
</evidence>
<feature type="region of interest" description="Disordered" evidence="1">
    <location>
        <begin position="179"/>
        <end position="309"/>
    </location>
</feature>
<dbReference type="InterPro" id="IPR009097">
    <property type="entry name" value="Cyclic_Pdiesterase"/>
</dbReference>
<feature type="domain" description="A-kinase anchor protein 7-like phosphoesterase" evidence="2">
    <location>
        <begin position="435"/>
        <end position="584"/>
    </location>
</feature>
<dbReference type="Gene3D" id="3.90.1140.10">
    <property type="entry name" value="Cyclic phosphodiesterase"/>
    <property type="match status" value="1"/>
</dbReference>
<accession>A0A8B6EBL3</accession>
<reference evidence="3" key="1">
    <citation type="submission" date="2018-11" db="EMBL/GenBank/DDBJ databases">
        <authorList>
            <person name="Alioto T."/>
            <person name="Alioto T."/>
        </authorList>
    </citation>
    <scope>NUCLEOTIDE SEQUENCE</scope>
</reference>
<dbReference type="AlphaFoldDB" id="A0A8B6EBL3"/>
<keyword evidence="4" id="KW-1185">Reference proteome</keyword>
<evidence type="ECO:0000256" key="1">
    <source>
        <dbReference type="SAM" id="MobiDB-lite"/>
    </source>
</evidence>
<dbReference type="GO" id="GO:0005829">
    <property type="term" value="C:cytosol"/>
    <property type="evidence" value="ECO:0007669"/>
    <property type="project" value="TreeGrafter"/>
</dbReference>
<dbReference type="InterPro" id="IPR019510">
    <property type="entry name" value="AKAP7-like_phosphoesterase"/>
</dbReference>
<dbReference type="GO" id="GO:0010738">
    <property type="term" value="P:regulation of protein kinase A signaling"/>
    <property type="evidence" value="ECO:0007669"/>
    <property type="project" value="TreeGrafter"/>
</dbReference>
<keyword evidence="3" id="KW-0808">Transferase</keyword>
<feature type="region of interest" description="Disordered" evidence="1">
    <location>
        <begin position="329"/>
        <end position="363"/>
    </location>
</feature>
<feature type="region of interest" description="Disordered" evidence="1">
    <location>
        <begin position="412"/>
        <end position="431"/>
    </location>
</feature>
<dbReference type="PANTHER" id="PTHR15934:SF2">
    <property type="entry name" value="A-KINASE ANCHOR PROTEIN 7-LIKE PHOSPHOESTERASE DOMAIN-CONTAINING PROTEIN"/>
    <property type="match status" value="1"/>
</dbReference>
<dbReference type="Pfam" id="PF10469">
    <property type="entry name" value="AKAP7_NLS"/>
    <property type="match status" value="1"/>
</dbReference>
<dbReference type="Proteomes" id="UP000596742">
    <property type="component" value="Unassembled WGS sequence"/>
</dbReference>
<feature type="compositionally biased region" description="Polar residues" evidence="1">
    <location>
        <begin position="222"/>
        <end position="245"/>
    </location>
</feature>
<organism evidence="3 4">
    <name type="scientific">Mytilus galloprovincialis</name>
    <name type="common">Mediterranean mussel</name>
    <dbReference type="NCBI Taxonomy" id="29158"/>
    <lineage>
        <taxon>Eukaryota</taxon>
        <taxon>Metazoa</taxon>
        <taxon>Spiralia</taxon>
        <taxon>Lophotrochozoa</taxon>
        <taxon>Mollusca</taxon>
        <taxon>Bivalvia</taxon>
        <taxon>Autobranchia</taxon>
        <taxon>Pteriomorphia</taxon>
        <taxon>Mytilida</taxon>
        <taxon>Mytiloidea</taxon>
        <taxon>Mytilidae</taxon>
        <taxon>Mytilinae</taxon>
        <taxon>Mytilus</taxon>
    </lineage>
</organism>
<dbReference type="PANTHER" id="PTHR15934">
    <property type="entry name" value="RNA 2',3'-CYCLIC PHOSPHODIESTERASE"/>
    <property type="match status" value="1"/>
</dbReference>
<dbReference type="InterPro" id="IPR052641">
    <property type="entry name" value="AKAP7_isoform_gamma"/>
</dbReference>
<dbReference type="GO" id="GO:0034237">
    <property type="term" value="F:protein kinase A regulatory subunit binding"/>
    <property type="evidence" value="ECO:0007669"/>
    <property type="project" value="TreeGrafter"/>
</dbReference>
<evidence type="ECO:0000259" key="2">
    <source>
        <dbReference type="Pfam" id="PF10469"/>
    </source>
</evidence>
<dbReference type="EMBL" id="UYJE01004886">
    <property type="protein sequence ID" value="VDI32136.1"/>
    <property type="molecule type" value="Genomic_DNA"/>
</dbReference>
<feature type="compositionally biased region" description="Basic and acidic residues" evidence="1">
    <location>
        <begin position="333"/>
        <end position="346"/>
    </location>
</feature>
<gene>
    <name evidence="3" type="ORF">MGAL_10B032443</name>
</gene>
<comment type="caution">
    <text evidence="3">The sequence shown here is derived from an EMBL/GenBank/DDBJ whole genome shotgun (WGS) entry which is preliminary data.</text>
</comment>
<feature type="compositionally biased region" description="Basic and acidic residues" evidence="1">
    <location>
        <begin position="203"/>
        <end position="221"/>
    </location>
</feature>
<keyword evidence="3" id="KW-0418">Kinase</keyword>
<name>A0A8B6EBL3_MYTGA</name>
<evidence type="ECO:0000313" key="4">
    <source>
        <dbReference type="Proteomes" id="UP000596742"/>
    </source>
</evidence>
<feature type="compositionally biased region" description="Basic and acidic residues" evidence="1">
    <location>
        <begin position="282"/>
        <end position="306"/>
    </location>
</feature>
<sequence length="586" mass="66309">MNVKKPPISAIEVRSLPSKAVFRSEKIEVRSLPSKAVFSTEKIDVLQSSSSQLSLDGVVNFEASNSKSDNSTFNRVDAEFVTKMSHEPSSLLSKWKPITKKKYILPTNLLEKVTSIIQMVYKTNESISFNQVVDTHAETVKLTSSNVVSKTGKNSFVKQVIDNQTKTIPSNKITLKMTDVEDEQANTNSKSKFKRSEVNNQRDTVKGQQTDKKSFKKENTIKNENNQKSSQHGNSVEQNRQSMTVKSLAAPYKSSARGMQIKTDKDKEAHTVVNVNTRNPRRKDVNGESKSEINSTENKKKKDGKPTSKINIQVKESKLNQGNILNKVFITKSEPDKDREKGDKKRIQGNSIKSAESSKSRTTDEIADDFLPLISTDVLQSDISNEDCEPYNLEDLFTGILDIKYEKWKKRENRQAKKKATSNYHDDRKERKKPPNYFVAIQITNPEIIRGIGDVQTGMCKSNEFLKKAMIPIPTLHLTLRVACLENDEEISRMTKALDQCVETFNKDSKEMITLDVKDIESFRNEVVFANVQKDECLTQVIKLSDILEECCQTNYVPSSDGKGFTPHITIAKLTKLPFKLKKNSM</sequence>
<proteinExistence type="predicted"/>